<comment type="similarity">
    <text evidence="3">Belongs to the MscS (TC 1.A.23) family.</text>
</comment>
<name>A0A9Y2KW75_9RHOB</name>
<dbReference type="InterPro" id="IPR045275">
    <property type="entry name" value="MscS_archaea/bacteria_type"/>
</dbReference>
<dbReference type="InterPro" id="IPR010920">
    <property type="entry name" value="LSM_dom_sf"/>
</dbReference>
<comment type="subunit">
    <text evidence="3">Homoheptamer.</text>
</comment>
<reference evidence="6 7" key="1">
    <citation type="submission" date="2023-06" db="EMBL/GenBank/DDBJ databases">
        <title>Parasedimentitalea psychrophila sp. nov., a psychrophilic bacterium isolated from deep-sea sediment.</title>
        <authorList>
            <person name="Li A."/>
        </authorList>
    </citation>
    <scope>NUCLEOTIDE SEQUENCE [LARGE SCALE GENOMIC DNA]</scope>
    <source>
        <strain evidence="6 7">QS115</strain>
    </source>
</reference>
<accession>A0A9Y2KW75</accession>
<evidence type="ECO:0000259" key="5">
    <source>
        <dbReference type="Pfam" id="PF26309"/>
    </source>
</evidence>
<dbReference type="GO" id="GO:0008381">
    <property type="term" value="F:mechanosensitive monoatomic ion channel activity"/>
    <property type="evidence" value="ECO:0007669"/>
    <property type="project" value="InterPro"/>
</dbReference>
<dbReference type="SUPFAM" id="SSF50182">
    <property type="entry name" value="Sm-like ribonucleoproteins"/>
    <property type="match status" value="1"/>
</dbReference>
<comment type="caution">
    <text evidence="3">Lacks conserved residue(s) required for the propagation of feature annotation.</text>
</comment>
<dbReference type="PANTHER" id="PTHR30221">
    <property type="entry name" value="SMALL-CONDUCTANCE MECHANOSENSITIVE CHANNEL"/>
    <property type="match status" value="1"/>
</dbReference>
<feature type="domain" description="DUF8082" evidence="5">
    <location>
        <begin position="381"/>
        <end position="437"/>
    </location>
</feature>
<dbReference type="Pfam" id="PF26309">
    <property type="entry name" value="DUF8082"/>
    <property type="match status" value="1"/>
</dbReference>
<dbReference type="AlphaFoldDB" id="A0A9Y2KW75"/>
<keyword evidence="3" id="KW-1133">Transmembrane helix</keyword>
<dbReference type="KEGG" id="ppso:QPJ95_13500"/>
<proteinExistence type="inferred from homology"/>
<keyword evidence="7" id="KW-1185">Reference proteome</keyword>
<evidence type="ECO:0000256" key="1">
    <source>
        <dbReference type="ARBA" id="ARBA00004651"/>
    </source>
</evidence>
<dbReference type="Gene3D" id="1.10.287.1260">
    <property type="match status" value="1"/>
</dbReference>
<dbReference type="InterPro" id="IPR006685">
    <property type="entry name" value="MscS_channel_2nd"/>
</dbReference>
<evidence type="ECO:0000313" key="7">
    <source>
        <dbReference type="Proteomes" id="UP001238334"/>
    </source>
</evidence>
<keyword evidence="3" id="KW-0472">Membrane</keyword>
<keyword evidence="3" id="KW-0812">Transmembrane</keyword>
<comment type="subcellular location">
    <subcellularLocation>
        <location evidence="3">Cell inner membrane</location>
        <topology evidence="3">Multi-pass membrane protein</topology>
    </subcellularLocation>
    <subcellularLocation>
        <location evidence="1">Cell membrane</location>
        <topology evidence="1">Multi-pass membrane protein</topology>
    </subcellularLocation>
</comment>
<keyword evidence="3" id="KW-0813">Transport</keyword>
<dbReference type="InterPro" id="IPR011066">
    <property type="entry name" value="MscS_channel_C_sf"/>
</dbReference>
<keyword evidence="3" id="KW-0407">Ion channel</keyword>
<keyword evidence="3" id="KW-0997">Cell inner membrane</keyword>
<dbReference type="PANTHER" id="PTHR30221:SF1">
    <property type="entry name" value="SMALL-CONDUCTANCE MECHANOSENSITIVE CHANNEL"/>
    <property type="match status" value="1"/>
</dbReference>
<dbReference type="SUPFAM" id="SSF82689">
    <property type="entry name" value="Mechanosensitive channel protein MscS (YggB), C-terminal domain"/>
    <property type="match status" value="1"/>
</dbReference>
<protein>
    <recommendedName>
        <fullName evidence="3">Small-conductance mechanosensitive channel</fullName>
    </recommendedName>
</protein>
<feature type="transmembrane region" description="Helical" evidence="3">
    <location>
        <begin position="71"/>
        <end position="93"/>
    </location>
</feature>
<gene>
    <name evidence="6" type="ORF">QPJ95_13500</name>
</gene>
<dbReference type="Proteomes" id="UP001238334">
    <property type="component" value="Chromosome"/>
</dbReference>
<dbReference type="GO" id="GO:0005886">
    <property type="term" value="C:plasma membrane"/>
    <property type="evidence" value="ECO:0007669"/>
    <property type="project" value="UniProtKB-SubCell"/>
</dbReference>
<evidence type="ECO:0000313" key="6">
    <source>
        <dbReference type="EMBL" id="WIY23664.1"/>
    </source>
</evidence>
<feature type="transmembrane region" description="Helical" evidence="3">
    <location>
        <begin position="34"/>
        <end position="59"/>
    </location>
</feature>
<dbReference type="EMBL" id="CP127247">
    <property type="protein sequence ID" value="WIY23664.1"/>
    <property type="molecule type" value="Genomic_DNA"/>
</dbReference>
<dbReference type="RefSeq" id="WP_270920530.1">
    <property type="nucleotide sequence ID" value="NZ_CP127247.1"/>
</dbReference>
<keyword evidence="3" id="KW-0406">Ion transport</keyword>
<dbReference type="InterPro" id="IPR058395">
    <property type="entry name" value="DUF8082"/>
</dbReference>
<organism evidence="6 7">
    <name type="scientific">Parasedimentitalea psychrophila</name>
    <dbReference type="NCBI Taxonomy" id="2997337"/>
    <lineage>
        <taxon>Bacteria</taxon>
        <taxon>Pseudomonadati</taxon>
        <taxon>Pseudomonadota</taxon>
        <taxon>Alphaproteobacteria</taxon>
        <taxon>Rhodobacterales</taxon>
        <taxon>Paracoccaceae</taxon>
        <taxon>Parasedimentitalea</taxon>
    </lineage>
</organism>
<evidence type="ECO:0000256" key="3">
    <source>
        <dbReference type="RuleBase" id="RU369025"/>
    </source>
</evidence>
<dbReference type="Pfam" id="PF00924">
    <property type="entry name" value="MS_channel_2nd"/>
    <property type="match status" value="1"/>
</dbReference>
<evidence type="ECO:0000259" key="4">
    <source>
        <dbReference type="Pfam" id="PF00924"/>
    </source>
</evidence>
<comment type="function">
    <text evidence="3">Mechanosensitive channel that participates in the regulation of osmotic pressure changes within the cell, opening in response to stretch forces in the membrane lipid bilayer, without the need for other proteins. Contributes to normal resistance to hypoosmotic shock. Forms an ion channel of 1.0 nanosiemens conductance with a slight preference for anions.</text>
</comment>
<keyword evidence="2" id="KW-1003">Cell membrane</keyword>
<feature type="domain" description="Mechanosensitive ion channel MscS" evidence="4">
    <location>
        <begin position="121"/>
        <end position="179"/>
    </location>
</feature>
<sequence>MSRVSISLVLLSLLGWLAFWTISTLDLFEQVPEFRQFALGMGLTVTAITLVAVTARFLLQTVMSGAFQVKPSGLVSAIVYSALSLIACFALLSRFGVDVGAILTTSAIVGAVIGLSMQSTLGSIIAGMSMSAEPLLKIGSAISFENKTVYIEQKTWRHVVGRRLDNIRIIIPNSMLANMPILVLPEDGPTRFDVFLHLPPDVPPQQVTDLLSQAFTDIEHLDTTRAVMVTPIETQPEFDSIRYRIRLWARTYSHVTILQGEVLRRAWYVLERANIRQPRNKLFGSTKQMQIKASLLDKIIRTALPDNLGEYAILDIRQYKFAPSEVLNFPQSEQGRSLIIVRGQVHENGNPYLNPIEHGRSARPHLPTMNVQELSTSASVRKIADRLALDVGPVAEQLVRDAMRSSKDLDDLLLTLSASIHDESRRAAFLTSSKGLIKKNMRQGKWAISHLSIDASGRMSPDLELRAITEVLAVTFSKELQTEKTPE</sequence>
<evidence type="ECO:0000256" key="2">
    <source>
        <dbReference type="ARBA" id="ARBA00022475"/>
    </source>
</evidence>